<dbReference type="AlphaFoldDB" id="A0A699ZU09"/>
<comment type="caution">
    <text evidence="1">The sequence shown here is derived from an EMBL/GenBank/DDBJ whole genome shotgun (WGS) entry which is preliminary data.</text>
</comment>
<organism evidence="1 2">
    <name type="scientific">Haematococcus lacustris</name>
    <name type="common">Green alga</name>
    <name type="synonym">Haematococcus pluvialis</name>
    <dbReference type="NCBI Taxonomy" id="44745"/>
    <lineage>
        <taxon>Eukaryota</taxon>
        <taxon>Viridiplantae</taxon>
        <taxon>Chlorophyta</taxon>
        <taxon>core chlorophytes</taxon>
        <taxon>Chlorophyceae</taxon>
        <taxon>CS clade</taxon>
        <taxon>Chlamydomonadales</taxon>
        <taxon>Haematococcaceae</taxon>
        <taxon>Haematococcus</taxon>
    </lineage>
</organism>
<proteinExistence type="predicted"/>
<feature type="non-terminal residue" evidence="1">
    <location>
        <position position="1"/>
    </location>
</feature>
<sequence>MVARPGVQFPGQNLYFKVCHTSFPVLQGTAWEPDCCSPPRRASTVHGQAKDHIQLYWSLVTPLGLQVGSDRPI</sequence>
<protein>
    <submittedName>
        <fullName evidence="1">Uncharacterized protein</fullName>
    </submittedName>
</protein>
<evidence type="ECO:0000313" key="1">
    <source>
        <dbReference type="EMBL" id="GFH22244.1"/>
    </source>
</evidence>
<dbReference type="EMBL" id="BLLF01001998">
    <property type="protein sequence ID" value="GFH22244.1"/>
    <property type="molecule type" value="Genomic_DNA"/>
</dbReference>
<evidence type="ECO:0000313" key="2">
    <source>
        <dbReference type="Proteomes" id="UP000485058"/>
    </source>
</evidence>
<accession>A0A699ZU09</accession>
<reference evidence="1 2" key="1">
    <citation type="submission" date="2020-02" db="EMBL/GenBank/DDBJ databases">
        <title>Draft genome sequence of Haematococcus lacustris strain NIES-144.</title>
        <authorList>
            <person name="Morimoto D."/>
            <person name="Nakagawa S."/>
            <person name="Yoshida T."/>
            <person name="Sawayama S."/>
        </authorList>
    </citation>
    <scope>NUCLEOTIDE SEQUENCE [LARGE SCALE GENOMIC DNA]</scope>
    <source>
        <strain evidence="1 2">NIES-144</strain>
    </source>
</reference>
<dbReference type="Proteomes" id="UP000485058">
    <property type="component" value="Unassembled WGS sequence"/>
</dbReference>
<keyword evidence="2" id="KW-1185">Reference proteome</keyword>
<name>A0A699ZU09_HAELA</name>
<gene>
    <name evidence="1" type="ORF">HaLaN_19677</name>
</gene>